<dbReference type="Gene3D" id="3.30.300.30">
    <property type="match status" value="1"/>
</dbReference>
<dbReference type="RefSeq" id="WP_215626241.1">
    <property type="nucleotide sequence ID" value="NZ_CP067089.2"/>
</dbReference>
<evidence type="ECO:0000313" key="4">
    <source>
        <dbReference type="EMBL" id="QQO08935.1"/>
    </source>
</evidence>
<reference evidence="4" key="1">
    <citation type="submission" date="2021-01" db="EMBL/GenBank/DDBJ databases">
        <title>Description of Breznakiella homolactica.</title>
        <authorList>
            <person name="Song Y."/>
            <person name="Brune A."/>
        </authorList>
    </citation>
    <scope>NUCLEOTIDE SEQUENCE</scope>
    <source>
        <strain evidence="4">RmG30</strain>
    </source>
</reference>
<evidence type="ECO:0000256" key="2">
    <source>
        <dbReference type="SAM" id="Phobius"/>
    </source>
</evidence>
<dbReference type="Gene3D" id="3.40.50.12780">
    <property type="entry name" value="N-terminal domain of ligase-like"/>
    <property type="match status" value="1"/>
</dbReference>
<evidence type="ECO:0000259" key="3">
    <source>
        <dbReference type="Pfam" id="PF00501"/>
    </source>
</evidence>
<sequence>MIYLEKRTLPELALRAAAEFGQKQAFDFYGDQGLYNPISYGEFGRRTRQFARLLQDMGVQPGGRVMLFSENRPGWVIAYFGIALAGAVSVPVLTDFIPEHIKTISEHAEVSLIFATERTLHKISEAGIDSAIPVVRLDKITGDTITVLQNGSEQVQSLSEAGEFPSVKEEDLASILYTSGTTGSSKGVMLSHRNIVFDAQATRSIIKVFPRDRFLSIIPLAHTYECTIGMVVALLNGACTTYMDKPPSPAILVPAMQTLRPTFMLTVPLIIEKIYRSRIKPTLEAHILYKFPLTRRLAIRSAGRKLLATFGGAIRFFGIGGAALAPDVETFLKKAKFPYAIGYGLTETAPLLAGSAPFKTALRSTGPALAGVSLRLADQDGKIIAGTGAEKYSSKNREGEIQAKGLNVMMGYYKDEERTKEAFTPDGWFRTGDLGSFDRKRRLSIKGRSKAMILGPSGENIYPEEIEGILNASEFVEDSLVYPGDKGELVALIVLSEKAQTMIAALGDMISDLKNTVNKRLAAFSRINRIEVQDEPFEKTATKKIKRFLYPKKDGKDTEKS</sequence>
<comment type="catalytic activity">
    <reaction evidence="1">
        <text>a long-chain fatty acid + ATP + CoA = a long-chain fatty acyl-CoA + AMP + diphosphate</text>
        <dbReference type="Rhea" id="RHEA:15421"/>
        <dbReference type="ChEBI" id="CHEBI:30616"/>
        <dbReference type="ChEBI" id="CHEBI:33019"/>
        <dbReference type="ChEBI" id="CHEBI:57287"/>
        <dbReference type="ChEBI" id="CHEBI:57560"/>
        <dbReference type="ChEBI" id="CHEBI:83139"/>
        <dbReference type="ChEBI" id="CHEBI:456215"/>
        <dbReference type="EC" id="6.2.1.3"/>
    </reaction>
    <physiologicalReaction direction="left-to-right" evidence="1">
        <dbReference type="Rhea" id="RHEA:15422"/>
    </physiologicalReaction>
</comment>
<name>A0A7T7XM95_9SPIR</name>
<dbReference type="Proteomes" id="UP000595917">
    <property type="component" value="Chromosome"/>
</dbReference>
<evidence type="ECO:0000313" key="5">
    <source>
        <dbReference type="Proteomes" id="UP000595917"/>
    </source>
</evidence>
<gene>
    <name evidence="4" type="ORF">JFL75_18695</name>
</gene>
<proteinExistence type="predicted"/>
<dbReference type="PANTHER" id="PTHR43272:SF52">
    <property type="entry name" value="AMP-DEPENDENT SYNTHETASE_LIGASE DOMAIN-CONTAINING PROTEIN"/>
    <property type="match status" value="1"/>
</dbReference>
<feature type="domain" description="AMP-dependent synthetase/ligase" evidence="3">
    <location>
        <begin position="15"/>
        <end position="413"/>
    </location>
</feature>
<keyword evidence="5" id="KW-1185">Reference proteome</keyword>
<dbReference type="GO" id="GO:0016020">
    <property type="term" value="C:membrane"/>
    <property type="evidence" value="ECO:0007669"/>
    <property type="project" value="TreeGrafter"/>
</dbReference>
<feature type="transmembrane region" description="Helical" evidence="2">
    <location>
        <begin position="74"/>
        <end position="93"/>
    </location>
</feature>
<dbReference type="KEGG" id="bhc:JFL75_18695"/>
<dbReference type="InterPro" id="IPR000873">
    <property type="entry name" value="AMP-dep_synth/lig_dom"/>
</dbReference>
<dbReference type="InterPro" id="IPR042099">
    <property type="entry name" value="ANL_N_sf"/>
</dbReference>
<accession>A0A7T7XM95</accession>
<protein>
    <submittedName>
        <fullName evidence="4">AMP-binding protein</fullName>
    </submittedName>
</protein>
<dbReference type="PANTHER" id="PTHR43272">
    <property type="entry name" value="LONG-CHAIN-FATTY-ACID--COA LIGASE"/>
    <property type="match status" value="1"/>
</dbReference>
<dbReference type="EMBL" id="CP067089">
    <property type="protein sequence ID" value="QQO08935.1"/>
    <property type="molecule type" value="Genomic_DNA"/>
</dbReference>
<dbReference type="GO" id="GO:0004467">
    <property type="term" value="F:long-chain fatty acid-CoA ligase activity"/>
    <property type="evidence" value="ECO:0007669"/>
    <property type="project" value="UniProtKB-EC"/>
</dbReference>
<dbReference type="Pfam" id="PF00501">
    <property type="entry name" value="AMP-binding"/>
    <property type="match status" value="1"/>
</dbReference>
<evidence type="ECO:0000256" key="1">
    <source>
        <dbReference type="ARBA" id="ARBA00024484"/>
    </source>
</evidence>
<dbReference type="AlphaFoldDB" id="A0A7T7XM95"/>
<dbReference type="Pfam" id="PF23562">
    <property type="entry name" value="AMP-binding_C_3"/>
    <property type="match status" value="1"/>
</dbReference>
<keyword evidence="2" id="KW-1133">Transmembrane helix</keyword>
<dbReference type="PROSITE" id="PS00455">
    <property type="entry name" value="AMP_BINDING"/>
    <property type="match status" value="1"/>
</dbReference>
<keyword evidence="2" id="KW-0472">Membrane</keyword>
<keyword evidence="2" id="KW-0812">Transmembrane</keyword>
<dbReference type="InterPro" id="IPR045851">
    <property type="entry name" value="AMP-bd_C_sf"/>
</dbReference>
<dbReference type="SUPFAM" id="SSF56801">
    <property type="entry name" value="Acetyl-CoA synthetase-like"/>
    <property type="match status" value="1"/>
</dbReference>
<organism evidence="4 5">
    <name type="scientific">Breznakiella homolactica</name>
    <dbReference type="NCBI Taxonomy" id="2798577"/>
    <lineage>
        <taxon>Bacteria</taxon>
        <taxon>Pseudomonadati</taxon>
        <taxon>Spirochaetota</taxon>
        <taxon>Spirochaetia</taxon>
        <taxon>Spirochaetales</taxon>
        <taxon>Breznakiellaceae</taxon>
        <taxon>Breznakiella</taxon>
    </lineage>
</organism>
<dbReference type="InterPro" id="IPR020845">
    <property type="entry name" value="AMP-binding_CS"/>
</dbReference>